<dbReference type="AlphaFoldDB" id="A0A645EBK4"/>
<evidence type="ECO:0000313" key="1">
    <source>
        <dbReference type="EMBL" id="MPM98163.1"/>
    </source>
</evidence>
<reference evidence="1" key="1">
    <citation type="submission" date="2019-08" db="EMBL/GenBank/DDBJ databases">
        <authorList>
            <person name="Kucharzyk K."/>
            <person name="Murdoch R.W."/>
            <person name="Higgins S."/>
            <person name="Loffler F."/>
        </authorList>
    </citation>
    <scope>NUCLEOTIDE SEQUENCE</scope>
</reference>
<protein>
    <submittedName>
        <fullName evidence="1">Uncharacterized protein</fullName>
    </submittedName>
</protein>
<comment type="caution">
    <text evidence="1">The sequence shown here is derived from an EMBL/GenBank/DDBJ whole genome shotgun (WGS) entry which is preliminary data.</text>
</comment>
<gene>
    <name evidence="1" type="primary">yviE_3</name>
    <name evidence="1" type="ORF">SDC9_145346</name>
</gene>
<accession>A0A645EBK4</accession>
<organism evidence="1">
    <name type="scientific">bioreactor metagenome</name>
    <dbReference type="NCBI Taxonomy" id="1076179"/>
    <lineage>
        <taxon>unclassified sequences</taxon>
        <taxon>metagenomes</taxon>
        <taxon>ecological metagenomes</taxon>
    </lineage>
</organism>
<dbReference type="Pfam" id="PF20074">
    <property type="entry name" value="DUF6470"/>
    <property type="match status" value="1"/>
</dbReference>
<dbReference type="InterPro" id="IPR045527">
    <property type="entry name" value="DUF6470"/>
</dbReference>
<dbReference type="EMBL" id="VSSQ01044346">
    <property type="protein sequence ID" value="MPM98163.1"/>
    <property type="molecule type" value="Genomic_DNA"/>
</dbReference>
<proteinExistence type="predicted"/>
<name>A0A645EBK4_9ZZZZ</name>
<sequence>MLQIRINSTPIQLEYNIRNAQLDLQTRASVVNMKTIPPQLEIHQPRGKLTIDSTPFYYSIGLRNISDFAQDNTAFARQKFLDSLARTVEEGHRMAQITNPANAFAEIAAQANFPEPVEITWAPLAPPDIHYEASPVEINVIPGEVNYDVHPAEVNGNYRPGMVDIRVVQYPKVEISTVDIQV</sequence>